<dbReference type="Proteomes" id="UP001318860">
    <property type="component" value="Unassembled WGS sequence"/>
</dbReference>
<accession>A0ABR0WGN3</accession>
<dbReference type="EMBL" id="JABTTQ020000011">
    <property type="protein sequence ID" value="KAK6146751.1"/>
    <property type="molecule type" value="Genomic_DNA"/>
</dbReference>
<proteinExistence type="predicted"/>
<keyword evidence="2" id="KW-1185">Reference proteome</keyword>
<comment type="caution">
    <text evidence="1">The sequence shown here is derived from an EMBL/GenBank/DDBJ whole genome shotgun (WGS) entry which is preliminary data.</text>
</comment>
<name>A0ABR0WGN3_REHGL</name>
<sequence>MASGSFTPVLKVVAPTHGEKPVKFSGGDFKRWQQKMLFYMTILGLSRFVKEERPTVGDEEFDNERRIVVDACHNSDFLCRNYILNGLDDALYNVYSSFKTSKELWDSLEKKYKTEDAGAKKFVVGKFLDYKMVDTKTVISQVREIQIILHDLVSEGMILNESFQVAAIIEKLPPSWKDFKNYLKHKRKEKGLEDLIVRLRIEEDNRDSKWKSANVGV</sequence>
<dbReference type="PANTHER" id="PTHR47592">
    <property type="entry name" value="PBF68 PROTEIN"/>
    <property type="match status" value="1"/>
</dbReference>
<reference evidence="1 2" key="1">
    <citation type="journal article" date="2021" name="Comput. Struct. Biotechnol. J.">
        <title>De novo genome assembly of the potent medicinal plant Rehmannia glutinosa using nanopore technology.</title>
        <authorList>
            <person name="Ma L."/>
            <person name="Dong C."/>
            <person name="Song C."/>
            <person name="Wang X."/>
            <person name="Zheng X."/>
            <person name="Niu Y."/>
            <person name="Chen S."/>
            <person name="Feng W."/>
        </authorList>
    </citation>
    <scope>NUCLEOTIDE SEQUENCE [LARGE SCALE GENOMIC DNA]</scope>
    <source>
        <strain evidence="1">DH-2019</strain>
    </source>
</reference>
<protein>
    <submittedName>
        <fullName evidence="1">Uncharacterized protein</fullName>
    </submittedName>
</protein>
<dbReference type="Pfam" id="PF14223">
    <property type="entry name" value="Retrotran_gag_2"/>
    <property type="match status" value="1"/>
</dbReference>
<dbReference type="PANTHER" id="PTHR47592:SF27">
    <property type="entry name" value="OS08G0421700 PROTEIN"/>
    <property type="match status" value="1"/>
</dbReference>
<evidence type="ECO:0000313" key="2">
    <source>
        <dbReference type="Proteomes" id="UP001318860"/>
    </source>
</evidence>
<organism evidence="1 2">
    <name type="scientific">Rehmannia glutinosa</name>
    <name type="common">Chinese foxglove</name>
    <dbReference type="NCBI Taxonomy" id="99300"/>
    <lineage>
        <taxon>Eukaryota</taxon>
        <taxon>Viridiplantae</taxon>
        <taxon>Streptophyta</taxon>
        <taxon>Embryophyta</taxon>
        <taxon>Tracheophyta</taxon>
        <taxon>Spermatophyta</taxon>
        <taxon>Magnoliopsida</taxon>
        <taxon>eudicotyledons</taxon>
        <taxon>Gunneridae</taxon>
        <taxon>Pentapetalae</taxon>
        <taxon>asterids</taxon>
        <taxon>lamiids</taxon>
        <taxon>Lamiales</taxon>
        <taxon>Orobanchaceae</taxon>
        <taxon>Rehmannieae</taxon>
        <taxon>Rehmannia</taxon>
    </lineage>
</organism>
<gene>
    <name evidence="1" type="ORF">DH2020_020620</name>
</gene>
<evidence type="ECO:0000313" key="1">
    <source>
        <dbReference type="EMBL" id="KAK6146751.1"/>
    </source>
</evidence>